<evidence type="ECO:0000313" key="5">
    <source>
        <dbReference type="Proteomes" id="UP000431485"/>
    </source>
</evidence>
<reference evidence="4 5" key="1">
    <citation type="submission" date="2019-11" db="EMBL/GenBank/DDBJ databases">
        <title>Pseudmonas karstica sp. nov. and Pseudomonas spelaei sp. nov. from caves.</title>
        <authorList>
            <person name="Zeman M."/>
        </authorList>
    </citation>
    <scope>NUCLEOTIDE SEQUENCE [LARGE SCALE GENOMIC DNA]</scope>
    <source>
        <strain evidence="4 5">CCM 7891</strain>
    </source>
</reference>
<organism evidence="4 5">
    <name type="scientific">Pseudomonas karstica</name>
    <dbReference type="NCBI Taxonomy" id="1055468"/>
    <lineage>
        <taxon>Bacteria</taxon>
        <taxon>Pseudomonadati</taxon>
        <taxon>Pseudomonadota</taxon>
        <taxon>Gammaproteobacteria</taxon>
        <taxon>Pseudomonadales</taxon>
        <taxon>Pseudomonadaceae</taxon>
        <taxon>Pseudomonas</taxon>
    </lineage>
</organism>
<dbReference type="InterPro" id="IPR036148">
    <property type="entry name" value="MmgE/PrpD_sf"/>
</dbReference>
<feature type="domain" description="MmgE/PrpD N-terminal" evidence="2">
    <location>
        <begin position="6"/>
        <end position="248"/>
    </location>
</feature>
<dbReference type="RefSeq" id="WP_154744762.1">
    <property type="nucleotide sequence ID" value="NZ_JBHSTG010000005.1"/>
</dbReference>
<protein>
    <submittedName>
        <fullName evidence="4">MmgE/PrpD family protein</fullName>
    </submittedName>
</protein>
<dbReference type="OrthoDB" id="9791416at2"/>
<gene>
    <name evidence="4" type="ORF">GIR22_18785</name>
</gene>
<accession>A0A7X2RV98</accession>
<evidence type="ECO:0000259" key="3">
    <source>
        <dbReference type="Pfam" id="PF19305"/>
    </source>
</evidence>
<comment type="similarity">
    <text evidence="1">Belongs to the PrpD family.</text>
</comment>
<dbReference type="PANTHER" id="PTHR16943:SF8">
    <property type="entry name" value="2-METHYLCITRATE DEHYDRATASE"/>
    <property type="match status" value="1"/>
</dbReference>
<dbReference type="Proteomes" id="UP000431485">
    <property type="component" value="Unassembled WGS sequence"/>
</dbReference>
<dbReference type="Gene3D" id="1.10.4100.10">
    <property type="entry name" value="2-methylcitrate dehydratase PrpD"/>
    <property type="match status" value="1"/>
</dbReference>
<name>A0A7X2RV98_9PSED</name>
<dbReference type="Pfam" id="PF03972">
    <property type="entry name" value="MmgE_PrpD_N"/>
    <property type="match status" value="1"/>
</dbReference>
<dbReference type="InterPro" id="IPR045336">
    <property type="entry name" value="MmgE_PrpD_N"/>
</dbReference>
<dbReference type="AlphaFoldDB" id="A0A7X2RV98"/>
<comment type="caution">
    <text evidence="4">The sequence shown here is derived from an EMBL/GenBank/DDBJ whole genome shotgun (WGS) entry which is preliminary data.</text>
</comment>
<dbReference type="SUPFAM" id="SSF103378">
    <property type="entry name" value="2-methylcitrate dehydratase PrpD"/>
    <property type="match status" value="1"/>
</dbReference>
<sequence length="452" mass="48549">MATLIEQLADYSVHEANSTLRGDVQHHAKRAVLDWFAALYPGTREPVAERLAQSYADERGTGRSSLPGYGATALPTTAAWINGTSSHAVEFDDIFKDAIYHPGVPTISAALAMGEHIGASGGEFLRAVVVGYEISTRIGAAVQPSHYHFFHTTGTIGCFASAAAAAFLLAPKDRQVMAHALATAGSFAAGLQQAFRSDSMTKALHGGHAASAGITAARAAASGVTGALDILEGEVGFGAAMSTNPQWHKVTEGLGSSYNITRITQKTHCCCGHTFAAIDAVQLLREQLSQTERDQVVRIEVDTYKTALDVTGNYAPVSAYQAKFSMPYVLVQALRYGSVRLEAFCAERLAEPASLLMMQKVVMNACPELTRQFPLARAARVRLVLQDGRVLEHFSPFRKGDPEAPLTDLELEQKFAELVTPVIGCDATRWLGSQVWKLEELQLSDLNLVSLG</sequence>
<dbReference type="InterPro" id="IPR045337">
    <property type="entry name" value="MmgE_PrpD_C"/>
</dbReference>
<evidence type="ECO:0000313" key="4">
    <source>
        <dbReference type="EMBL" id="MTD21171.1"/>
    </source>
</evidence>
<dbReference type="InterPro" id="IPR042188">
    <property type="entry name" value="MmgE/PrpD_sf_2"/>
</dbReference>
<proteinExistence type="inferred from homology"/>
<dbReference type="EMBL" id="WLYI01000026">
    <property type="protein sequence ID" value="MTD21171.1"/>
    <property type="molecule type" value="Genomic_DNA"/>
</dbReference>
<dbReference type="InterPro" id="IPR005656">
    <property type="entry name" value="MmgE_PrpD"/>
</dbReference>
<dbReference type="InterPro" id="IPR042183">
    <property type="entry name" value="MmgE/PrpD_sf_1"/>
</dbReference>
<dbReference type="PANTHER" id="PTHR16943">
    <property type="entry name" value="2-METHYLCITRATE DEHYDRATASE-RELATED"/>
    <property type="match status" value="1"/>
</dbReference>
<evidence type="ECO:0000256" key="1">
    <source>
        <dbReference type="ARBA" id="ARBA00006174"/>
    </source>
</evidence>
<feature type="domain" description="MmgE/PrpD C-terminal" evidence="3">
    <location>
        <begin position="268"/>
        <end position="427"/>
    </location>
</feature>
<dbReference type="GO" id="GO:0016829">
    <property type="term" value="F:lyase activity"/>
    <property type="evidence" value="ECO:0007669"/>
    <property type="project" value="InterPro"/>
</dbReference>
<dbReference type="Pfam" id="PF19305">
    <property type="entry name" value="MmgE_PrpD_C"/>
    <property type="match status" value="1"/>
</dbReference>
<evidence type="ECO:0000259" key="2">
    <source>
        <dbReference type="Pfam" id="PF03972"/>
    </source>
</evidence>
<dbReference type="Gene3D" id="3.30.1330.120">
    <property type="entry name" value="2-methylcitrate dehydratase PrpD"/>
    <property type="match status" value="1"/>
</dbReference>
<keyword evidence="5" id="KW-1185">Reference proteome</keyword>